<accession>A0A0D3HXB2</accession>
<dbReference type="HOGENOM" id="CLU_1901753_0_0_1"/>
<keyword evidence="2" id="KW-1185">Reference proteome</keyword>
<dbReference type="KEGG" id="ehx:EMIHUDRAFT_259873"/>
<evidence type="ECO:0000313" key="2">
    <source>
        <dbReference type="Proteomes" id="UP000013827"/>
    </source>
</evidence>
<dbReference type="RefSeq" id="XP_005756076.1">
    <property type="nucleotide sequence ID" value="XM_005756019.1"/>
</dbReference>
<dbReference type="AlphaFoldDB" id="A0A0D3HXB2"/>
<reference evidence="1" key="2">
    <citation type="submission" date="2024-10" db="UniProtKB">
        <authorList>
            <consortium name="EnsemblProtists"/>
        </authorList>
    </citation>
    <scope>IDENTIFICATION</scope>
</reference>
<evidence type="ECO:0000313" key="1">
    <source>
        <dbReference type="EnsemblProtists" id="EOD03647"/>
    </source>
</evidence>
<dbReference type="Proteomes" id="UP000013827">
    <property type="component" value="Unassembled WGS sequence"/>
</dbReference>
<protein>
    <submittedName>
        <fullName evidence="1">Uncharacterized protein</fullName>
    </submittedName>
</protein>
<dbReference type="EnsemblProtists" id="EOD03647">
    <property type="protein sequence ID" value="EOD03647"/>
    <property type="gene ID" value="EMIHUDRAFT_259873"/>
</dbReference>
<dbReference type="GeneID" id="17249797"/>
<sequence>AAVCGGADGVQVLRLELVRQAGARERSFICRQHDGTAVGRVRPLHKPHVGRRPRERGVCALRAAAEPQRLLPGAADGRRHLSRLDGGDVHGQRAGEVGRERVVERDVGGGDQRVGALHLPQPAVCGGADGVQVL</sequence>
<dbReference type="PaxDb" id="2903-EOD03647"/>
<organism evidence="1 2">
    <name type="scientific">Emiliania huxleyi (strain CCMP1516)</name>
    <dbReference type="NCBI Taxonomy" id="280463"/>
    <lineage>
        <taxon>Eukaryota</taxon>
        <taxon>Haptista</taxon>
        <taxon>Haptophyta</taxon>
        <taxon>Prymnesiophyceae</taxon>
        <taxon>Isochrysidales</taxon>
        <taxon>Noelaerhabdaceae</taxon>
        <taxon>Emiliania</taxon>
    </lineage>
</organism>
<proteinExistence type="predicted"/>
<name>A0A0D3HXB2_EMIH1</name>
<reference evidence="2" key="1">
    <citation type="journal article" date="2013" name="Nature">
        <title>Pan genome of the phytoplankton Emiliania underpins its global distribution.</title>
        <authorList>
            <person name="Read B.A."/>
            <person name="Kegel J."/>
            <person name="Klute M.J."/>
            <person name="Kuo A."/>
            <person name="Lefebvre S.C."/>
            <person name="Maumus F."/>
            <person name="Mayer C."/>
            <person name="Miller J."/>
            <person name="Monier A."/>
            <person name="Salamov A."/>
            <person name="Young J."/>
            <person name="Aguilar M."/>
            <person name="Claverie J.M."/>
            <person name="Frickenhaus S."/>
            <person name="Gonzalez K."/>
            <person name="Herman E.K."/>
            <person name="Lin Y.C."/>
            <person name="Napier J."/>
            <person name="Ogata H."/>
            <person name="Sarno A.F."/>
            <person name="Shmutz J."/>
            <person name="Schroeder D."/>
            <person name="de Vargas C."/>
            <person name="Verret F."/>
            <person name="von Dassow P."/>
            <person name="Valentin K."/>
            <person name="Van de Peer Y."/>
            <person name="Wheeler G."/>
            <person name="Dacks J.B."/>
            <person name="Delwiche C.F."/>
            <person name="Dyhrman S.T."/>
            <person name="Glockner G."/>
            <person name="John U."/>
            <person name="Richards T."/>
            <person name="Worden A.Z."/>
            <person name="Zhang X."/>
            <person name="Grigoriev I.V."/>
            <person name="Allen A.E."/>
            <person name="Bidle K."/>
            <person name="Borodovsky M."/>
            <person name="Bowler C."/>
            <person name="Brownlee C."/>
            <person name="Cock J.M."/>
            <person name="Elias M."/>
            <person name="Gladyshev V.N."/>
            <person name="Groth M."/>
            <person name="Guda C."/>
            <person name="Hadaegh A."/>
            <person name="Iglesias-Rodriguez M.D."/>
            <person name="Jenkins J."/>
            <person name="Jones B.M."/>
            <person name="Lawson T."/>
            <person name="Leese F."/>
            <person name="Lindquist E."/>
            <person name="Lobanov A."/>
            <person name="Lomsadze A."/>
            <person name="Malik S.B."/>
            <person name="Marsh M.E."/>
            <person name="Mackinder L."/>
            <person name="Mock T."/>
            <person name="Mueller-Roeber B."/>
            <person name="Pagarete A."/>
            <person name="Parker M."/>
            <person name="Probert I."/>
            <person name="Quesneville H."/>
            <person name="Raines C."/>
            <person name="Rensing S.A."/>
            <person name="Riano-Pachon D.M."/>
            <person name="Richier S."/>
            <person name="Rokitta S."/>
            <person name="Shiraiwa Y."/>
            <person name="Soanes D.M."/>
            <person name="van der Giezen M."/>
            <person name="Wahlund T.M."/>
            <person name="Williams B."/>
            <person name="Wilson W."/>
            <person name="Wolfe G."/>
            <person name="Wurch L.L."/>
        </authorList>
    </citation>
    <scope>NUCLEOTIDE SEQUENCE</scope>
</reference>